<keyword evidence="4" id="KW-1185">Reference proteome</keyword>
<accession>A0ABV7JQ93</accession>
<dbReference type="SUPFAM" id="SSF53756">
    <property type="entry name" value="UDP-Glycosyltransferase/glycogen phosphorylase"/>
    <property type="match status" value="1"/>
</dbReference>
<dbReference type="RefSeq" id="WP_123327047.1">
    <property type="nucleotide sequence ID" value="NZ_JBHRSX010000004.1"/>
</dbReference>
<dbReference type="InterPro" id="IPR028098">
    <property type="entry name" value="Glyco_trans_4-like_N"/>
</dbReference>
<sequence>MKFLLYSLNHYPELTGIGKYNGEMVSTLVEMSTDVSVLCAPPYYPEWKIKREYASFGYVTETSDDAVVYRCPLYVPSNVTTLKRLLHLFSFSVSSGLRLFSLFKLKPDLVFLVQPTFFCAPATLLYCKLTGAKSVMHIQDYELDAMLGLGMGGGKIANFLKKVESWIMSKFDLVSTISYSMIDNARTKGVPDSKLLLFPNWADVSFVTPDTAYESFKERLGLEPADKVILYAGNMGKKQGLEIVLDAAESFKERPDLKFLMVGAGAHAEVLKGLAKQKQLTNMLFLPLQAWDDVPAMLAMADIHLVIQKKGAADAVLPSKLTNILAAGGQSIITAELCTELGQLAEKFPGIYDLIEPESAPALVEAINKQLANEETGHNLVARSYAEENLDRNKIIDRFLHDVQAKLSF</sequence>
<evidence type="ECO:0000313" key="3">
    <source>
        <dbReference type="EMBL" id="MFC3200254.1"/>
    </source>
</evidence>
<name>A0ABV7JQ93_9ALTE</name>
<dbReference type="NCBIfam" id="NF007640">
    <property type="entry name" value="PRK10307.1"/>
    <property type="match status" value="1"/>
</dbReference>
<feature type="domain" description="Glycosyl transferase family 1" evidence="1">
    <location>
        <begin position="216"/>
        <end position="384"/>
    </location>
</feature>
<reference evidence="4" key="1">
    <citation type="journal article" date="2019" name="Int. J. Syst. Evol. Microbiol.">
        <title>The Global Catalogue of Microorganisms (GCM) 10K type strain sequencing project: providing services to taxonomists for standard genome sequencing and annotation.</title>
        <authorList>
            <consortium name="The Broad Institute Genomics Platform"/>
            <consortium name="The Broad Institute Genome Sequencing Center for Infectious Disease"/>
            <person name="Wu L."/>
            <person name="Ma J."/>
        </authorList>
    </citation>
    <scope>NUCLEOTIDE SEQUENCE [LARGE SCALE GENOMIC DNA]</scope>
    <source>
        <strain evidence="4">KCTC 52449</strain>
    </source>
</reference>
<dbReference type="Gene3D" id="3.40.50.2000">
    <property type="entry name" value="Glycogen Phosphorylase B"/>
    <property type="match status" value="2"/>
</dbReference>
<protein>
    <submittedName>
        <fullName evidence="3">WcaI family glycosyltransferase</fullName>
    </submittedName>
</protein>
<organism evidence="3 4">
    <name type="scientific">Alteromonas oceani</name>
    <dbReference type="NCBI Taxonomy" id="2071609"/>
    <lineage>
        <taxon>Bacteria</taxon>
        <taxon>Pseudomonadati</taxon>
        <taxon>Pseudomonadota</taxon>
        <taxon>Gammaproteobacteria</taxon>
        <taxon>Alteromonadales</taxon>
        <taxon>Alteromonadaceae</taxon>
        <taxon>Alteromonas/Salinimonas group</taxon>
        <taxon>Alteromonas</taxon>
    </lineage>
</organism>
<dbReference type="Proteomes" id="UP001595477">
    <property type="component" value="Unassembled WGS sequence"/>
</dbReference>
<evidence type="ECO:0000259" key="2">
    <source>
        <dbReference type="Pfam" id="PF13579"/>
    </source>
</evidence>
<feature type="domain" description="Glycosyltransferase subfamily 4-like N-terminal" evidence="2">
    <location>
        <begin position="15"/>
        <end position="201"/>
    </location>
</feature>
<dbReference type="CDD" id="cd03794">
    <property type="entry name" value="GT4_WbuB-like"/>
    <property type="match status" value="1"/>
</dbReference>
<evidence type="ECO:0000313" key="4">
    <source>
        <dbReference type="Proteomes" id="UP001595477"/>
    </source>
</evidence>
<gene>
    <name evidence="3" type="ORF">ACFOEW_00265</name>
</gene>
<proteinExistence type="predicted"/>
<dbReference type="EMBL" id="JBHRSX010000004">
    <property type="protein sequence ID" value="MFC3200254.1"/>
    <property type="molecule type" value="Genomic_DNA"/>
</dbReference>
<dbReference type="Pfam" id="PF13579">
    <property type="entry name" value="Glyco_trans_4_4"/>
    <property type="match status" value="1"/>
</dbReference>
<dbReference type="PANTHER" id="PTHR12526:SF633">
    <property type="entry name" value="COLANIC ACID BIOSYNTHESIS GLYCOSYL TRANSFERASE WCAI-RELATED"/>
    <property type="match status" value="1"/>
</dbReference>
<dbReference type="PANTHER" id="PTHR12526">
    <property type="entry name" value="GLYCOSYLTRANSFERASE"/>
    <property type="match status" value="1"/>
</dbReference>
<comment type="caution">
    <text evidence="3">The sequence shown here is derived from an EMBL/GenBank/DDBJ whole genome shotgun (WGS) entry which is preliminary data.</text>
</comment>
<dbReference type="InterPro" id="IPR001296">
    <property type="entry name" value="Glyco_trans_1"/>
</dbReference>
<dbReference type="Pfam" id="PF00534">
    <property type="entry name" value="Glycos_transf_1"/>
    <property type="match status" value="1"/>
</dbReference>
<evidence type="ECO:0000259" key="1">
    <source>
        <dbReference type="Pfam" id="PF00534"/>
    </source>
</evidence>